<evidence type="ECO:0000256" key="1">
    <source>
        <dbReference type="ARBA" id="ARBA00000085"/>
    </source>
</evidence>
<dbReference type="PANTHER" id="PTHR41523:SF8">
    <property type="entry name" value="ETHYLENE RESPONSE SENSOR PROTEIN"/>
    <property type="match status" value="1"/>
</dbReference>
<keyword evidence="7" id="KW-0067">ATP-binding</keyword>
<gene>
    <name evidence="9" type="ORF">HYN43_008915</name>
</gene>
<evidence type="ECO:0000256" key="5">
    <source>
        <dbReference type="ARBA" id="ARBA00022741"/>
    </source>
</evidence>
<dbReference type="Proteomes" id="UP000270046">
    <property type="component" value="Chromosome"/>
</dbReference>
<evidence type="ECO:0000256" key="2">
    <source>
        <dbReference type="ARBA" id="ARBA00012438"/>
    </source>
</evidence>
<dbReference type="SMART" id="SM00387">
    <property type="entry name" value="HATPase_c"/>
    <property type="match status" value="1"/>
</dbReference>
<keyword evidence="6" id="KW-0418">Kinase</keyword>
<dbReference type="RefSeq" id="WP_119411365.1">
    <property type="nucleotide sequence ID" value="NZ_CP032869.1"/>
</dbReference>
<dbReference type="EC" id="2.7.13.3" evidence="2"/>
<dbReference type="InterPro" id="IPR005467">
    <property type="entry name" value="His_kinase_dom"/>
</dbReference>
<keyword evidence="10" id="KW-1185">Reference proteome</keyword>
<evidence type="ECO:0000256" key="7">
    <source>
        <dbReference type="ARBA" id="ARBA00022840"/>
    </source>
</evidence>
<dbReference type="EMBL" id="CP032869">
    <property type="protein sequence ID" value="AYL95404.1"/>
    <property type="molecule type" value="Genomic_DNA"/>
</dbReference>
<dbReference type="Pfam" id="PF02518">
    <property type="entry name" value="HATPase_c"/>
    <property type="match status" value="1"/>
</dbReference>
<protein>
    <recommendedName>
        <fullName evidence="2">histidine kinase</fullName>
        <ecNumber evidence="2">2.7.13.3</ecNumber>
    </recommendedName>
</protein>
<dbReference type="PROSITE" id="PS50109">
    <property type="entry name" value="HIS_KIN"/>
    <property type="match status" value="1"/>
</dbReference>
<dbReference type="KEGG" id="muh:HYN43_008915"/>
<evidence type="ECO:0000256" key="6">
    <source>
        <dbReference type="ARBA" id="ARBA00022777"/>
    </source>
</evidence>
<organism evidence="9 10">
    <name type="scientific">Mucilaginibacter celer</name>
    <dbReference type="NCBI Taxonomy" id="2305508"/>
    <lineage>
        <taxon>Bacteria</taxon>
        <taxon>Pseudomonadati</taxon>
        <taxon>Bacteroidota</taxon>
        <taxon>Sphingobacteriia</taxon>
        <taxon>Sphingobacteriales</taxon>
        <taxon>Sphingobacteriaceae</taxon>
        <taxon>Mucilaginibacter</taxon>
    </lineage>
</organism>
<proteinExistence type="predicted"/>
<dbReference type="SUPFAM" id="SSF55874">
    <property type="entry name" value="ATPase domain of HSP90 chaperone/DNA topoisomerase II/histidine kinase"/>
    <property type="match status" value="1"/>
</dbReference>
<reference evidence="9 10" key="1">
    <citation type="submission" date="2018-10" db="EMBL/GenBank/DDBJ databases">
        <title>Genome sequencing of Mucilaginibacter sp. HYN0043.</title>
        <authorList>
            <person name="Kim M."/>
            <person name="Yi H."/>
        </authorList>
    </citation>
    <scope>NUCLEOTIDE SEQUENCE [LARGE SCALE GENOMIC DNA]</scope>
    <source>
        <strain evidence="9 10">HYN0043</strain>
    </source>
</reference>
<keyword evidence="3" id="KW-0597">Phosphoprotein</keyword>
<dbReference type="GO" id="GO:0005524">
    <property type="term" value="F:ATP binding"/>
    <property type="evidence" value="ECO:0007669"/>
    <property type="project" value="UniProtKB-KW"/>
</dbReference>
<evidence type="ECO:0000313" key="9">
    <source>
        <dbReference type="EMBL" id="AYL95404.1"/>
    </source>
</evidence>
<comment type="catalytic activity">
    <reaction evidence="1">
        <text>ATP + protein L-histidine = ADP + protein N-phospho-L-histidine.</text>
        <dbReference type="EC" id="2.7.13.3"/>
    </reaction>
</comment>
<dbReference type="OrthoDB" id="1523170at2"/>
<dbReference type="GO" id="GO:0004673">
    <property type="term" value="F:protein histidine kinase activity"/>
    <property type="evidence" value="ECO:0007669"/>
    <property type="project" value="UniProtKB-EC"/>
</dbReference>
<keyword evidence="5" id="KW-0547">Nucleotide-binding</keyword>
<dbReference type="Gene3D" id="3.30.565.10">
    <property type="entry name" value="Histidine kinase-like ATPase, C-terminal domain"/>
    <property type="match status" value="1"/>
</dbReference>
<evidence type="ECO:0000256" key="3">
    <source>
        <dbReference type="ARBA" id="ARBA00022553"/>
    </source>
</evidence>
<dbReference type="InterPro" id="IPR036890">
    <property type="entry name" value="HATPase_C_sf"/>
</dbReference>
<dbReference type="InterPro" id="IPR011990">
    <property type="entry name" value="TPR-like_helical_dom_sf"/>
</dbReference>
<dbReference type="InterPro" id="IPR011495">
    <property type="entry name" value="Sig_transdc_His_kin_sub2_dim/P"/>
</dbReference>
<dbReference type="SUPFAM" id="SSF48452">
    <property type="entry name" value="TPR-like"/>
    <property type="match status" value="2"/>
</dbReference>
<dbReference type="PANTHER" id="PTHR41523">
    <property type="entry name" value="TWO-COMPONENT SYSTEM SENSOR PROTEIN"/>
    <property type="match status" value="1"/>
</dbReference>
<dbReference type="AlphaFoldDB" id="A0A494VLJ1"/>
<feature type="domain" description="Histidine kinase" evidence="8">
    <location>
        <begin position="535"/>
        <end position="725"/>
    </location>
</feature>
<dbReference type="Pfam" id="PF07568">
    <property type="entry name" value="HisKA_2"/>
    <property type="match status" value="1"/>
</dbReference>
<accession>A0A494VLJ1</accession>
<sequence length="726" mass="83948">MSAQNKTANPDVLLREIHLAKSDTDRIGYLLQLGNYYLFKPNEYKQDLDSANKYYTLADLLSHRIRSATWQNKTLFCFMGYYYESRDPKKTRLAFEQLVSFYHKQGEKFQEAKIYEDYALKLNYTSTDPAFLKQLAAYHETALKLFLQTGQKVNAIETRRNLADTHMQMGKLDDAERELIQVIKQFKAVGYTNLTYPYDLLAEVNYRKGNQPKELFYRLTVLAEIDAAHPEAPERYWRYLSVDHLHQLMGDYDHALLWINKILNAGENVVGTMLYCSAVLYRTDALISKAEFVEANSFLIKQRANSNKSFAARIYINQASGNYFTAIKKYDLAEKYYARSLNSYNQFDKRHEKKFLYAQLIQSIGHFYVTAGKYEKAGYYLGLIEKYPNEIIAPIQQAKIQHELFKVDSATGNFIAAIDHFELHKRITDSLFTVDKVRQLNEINVKYETSQKEQTIKSLKSNALAQQARVEKANLQRNFTIAGIIVVVHVAGQFYYSYRQKQRSNKIILKSHEMITQKNIQLQHLLEEKEWLLKEVHHRVKNNLHTVICLLESQAVFLEKDALKAIETSQNRIYTMSLIHQKLYQSEDIKTINMEVYVPELIKYLSESHESSTHIEFTYCIEPLNFNAGQAIPIALIINEAISNAIKHAFSPNYKGKISIKMSCNARQVCLTLEDNGIGMNINSTPKKNSLGLSLMKGLCEDINGEILFENDHGTKIKVTFPYNQG</sequence>
<name>A0A494VLJ1_9SPHI</name>
<dbReference type="Gene3D" id="1.25.40.10">
    <property type="entry name" value="Tetratricopeptide repeat domain"/>
    <property type="match status" value="2"/>
</dbReference>
<dbReference type="Gene3D" id="3.30.450.20">
    <property type="entry name" value="PAS domain"/>
    <property type="match status" value="1"/>
</dbReference>
<keyword evidence="4" id="KW-0808">Transferase</keyword>
<dbReference type="InterPro" id="IPR003594">
    <property type="entry name" value="HATPase_dom"/>
</dbReference>
<evidence type="ECO:0000313" key="10">
    <source>
        <dbReference type="Proteomes" id="UP000270046"/>
    </source>
</evidence>
<evidence type="ECO:0000259" key="8">
    <source>
        <dbReference type="PROSITE" id="PS50109"/>
    </source>
</evidence>
<evidence type="ECO:0000256" key="4">
    <source>
        <dbReference type="ARBA" id="ARBA00022679"/>
    </source>
</evidence>